<evidence type="ECO:0000313" key="3">
    <source>
        <dbReference type="EMBL" id="MCH4823386.1"/>
    </source>
</evidence>
<dbReference type="GO" id="GO:0016209">
    <property type="term" value="F:antioxidant activity"/>
    <property type="evidence" value="ECO:0007669"/>
    <property type="project" value="InterPro"/>
</dbReference>
<dbReference type="GO" id="GO:0016491">
    <property type="term" value="F:oxidoreductase activity"/>
    <property type="evidence" value="ECO:0007669"/>
    <property type="project" value="InterPro"/>
</dbReference>
<dbReference type="InterPro" id="IPR050553">
    <property type="entry name" value="Thioredoxin_ResA/DsbE_sf"/>
</dbReference>
<dbReference type="InterPro" id="IPR017937">
    <property type="entry name" value="Thioredoxin_CS"/>
</dbReference>
<comment type="caution">
    <text evidence="3">The sequence shown here is derived from an EMBL/GenBank/DDBJ whole genome shotgun (WGS) entry which is preliminary data.</text>
</comment>
<name>A0A9X1V474_9FLAO</name>
<dbReference type="InterPro" id="IPR000866">
    <property type="entry name" value="AhpC/TSA"/>
</dbReference>
<keyword evidence="4" id="KW-1185">Reference proteome</keyword>
<dbReference type="PROSITE" id="PS51352">
    <property type="entry name" value="THIOREDOXIN_2"/>
    <property type="match status" value="1"/>
</dbReference>
<dbReference type="InterPro" id="IPR011990">
    <property type="entry name" value="TPR-like_helical_dom_sf"/>
</dbReference>
<evidence type="ECO:0000256" key="1">
    <source>
        <dbReference type="ARBA" id="ARBA00023284"/>
    </source>
</evidence>
<dbReference type="Proteomes" id="UP001139226">
    <property type="component" value="Unassembled WGS sequence"/>
</dbReference>
<organism evidence="3 4">
    <name type="scientific">Christiangramia lutea</name>
    <dbReference type="NCBI Taxonomy" id="1607951"/>
    <lineage>
        <taxon>Bacteria</taxon>
        <taxon>Pseudomonadati</taxon>
        <taxon>Bacteroidota</taxon>
        <taxon>Flavobacteriia</taxon>
        <taxon>Flavobacteriales</taxon>
        <taxon>Flavobacteriaceae</taxon>
        <taxon>Christiangramia</taxon>
    </lineage>
</organism>
<keyword evidence="1" id="KW-0676">Redox-active center</keyword>
<dbReference type="Pfam" id="PF00578">
    <property type="entry name" value="AhpC-TSA"/>
    <property type="match status" value="1"/>
</dbReference>
<dbReference type="PANTHER" id="PTHR42852:SF17">
    <property type="entry name" value="THIOREDOXIN-LIKE PROTEIN HI_1115"/>
    <property type="match status" value="1"/>
</dbReference>
<dbReference type="SUPFAM" id="SSF52833">
    <property type="entry name" value="Thioredoxin-like"/>
    <property type="match status" value="1"/>
</dbReference>
<gene>
    <name evidence="3" type="ORF">ML462_09385</name>
</gene>
<reference evidence="3" key="1">
    <citation type="submission" date="2022-03" db="EMBL/GenBank/DDBJ databases">
        <title>Gramella crocea sp. nov., isolated from activated sludge of a seafood processing plant.</title>
        <authorList>
            <person name="Zhang X."/>
        </authorList>
    </citation>
    <scope>NUCLEOTIDE SEQUENCE</scope>
    <source>
        <strain evidence="3">YJ019</strain>
    </source>
</reference>
<dbReference type="CDD" id="cd02966">
    <property type="entry name" value="TlpA_like_family"/>
    <property type="match status" value="1"/>
</dbReference>
<proteinExistence type="predicted"/>
<dbReference type="RefSeq" id="WP_240713563.1">
    <property type="nucleotide sequence ID" value="NZ_JAKVTV010000003.1"/>
</dbReference>
<accession>A0A9X1V474</accession>
<dbReference type="Gene3D" id="3.40.30.10">
    <property type="entry name" value="Glutaredoxin"/>
    <property type="match status" value="1"/>
</dbReference>
<dbReference type="AlphaFoldDB" id="A0A9X1V474"/>
<dbReference type="InterPro" id="IPR036249">
    <property type="entry name" value="Thioredoxin-like_sf"/>
</dbReference>
<dbReference type="Gene3D" id="1.25.40.10">
    <property type="entry name" value="Tetratricopeptide repeat domain"/>
    <property type="match status" value="1"/>
</dbReference>
<evidence type="ECO:0000313" key="4">
    <source>
        <dbReference type="Proteomes" id="UP001139226"/>
    </source>
</evidence>
<sequence length="642" mass="73802">MKNFIQLLAFSAMVTFVSCGEDYSEKEEGMEMGKLYISKSKPQPGETINIRYSGEFNQKTEATVNYLVKTKHYPVDLEFRDSAGTHYASLNIPDTIQAIAFNFKNNDIFESNNRKGYVMPLYDENGEQVKGALASRGYYYTNQADRYNVKVEPDSVLVLMEKELEKNPELEKDYEASYAEVLLKSDRKKGLEYIDKRIADYFGRDSLETKGINSLYRLYEIKGADKESDSLKAIALEKYPKSNVAQMDLVMKAVRSKDLEEKVNSFKKFEELGIDNENFRNVMLRYIAMAYAKEQNWEEFQKYVNKIDTETTKAGLYNSVAWELAEKGEELEKAAELSKESLEILRKSEGDYENKPDYYSRKQYDKSLAFSESMYGDTYAFTLYKQGKIEEAIAIQEKALTDESSSDMTTRYVEYLIEAGDYKKTLDKAEQFIIENRAESEMKEYLKKAYSEGDNDDDFDAYYASLEEKAMEKARENLLKEMLDEEAPSFQLTDLQGNEVALSSMKGKTVILDFWATWCGPCKKSFPGMQKAVEKYASNENVEFLFVNTWEPGEDRDEKVSDFIEKNDYDFHVIMDEVVADGSRDFTVVSDYGINGIPTKIIIGPKGNINFRKVGYSGNNEKMLKEIGLMIELTQKDSQPEA</sequence>
<dbReference type="GO" id="GO:0006950">
    <property type="term" value="P:response to stress"/>
    <property type="evidence" value="ECO:0007669"/>
    <property type="project" value="UniProtKB-ARBA"/>
</dbReference>
<feature type="domain" description="Thioredoxin" evidence="2">
    <location>
        <begin position="481"/>
        <end position="636"/>
    </location>
</feature>
<evidence type="ECO:0000259" key="2">
    <source>
        <dbReference type="PROSITE" id="PS51352"/>
    </source>
</evidence>
<dbReference type="PANTHER" id="PTHR42852">
    <property type="entry name" value="THIOL:DISULFIDE INTERCHANGE PROTEIN DSBE"/>
    <property type="match status" value="1"/>
</dbReference>
<dbReference type="InterPro" id="IPR013766">
    <property type="entry name" value="Thioredoxin_domain"/>
</dbReference>
<dbReference type="PROSITE" id="PS00194">
    <property type="entry name" value="THIOREDOXIN_1"/>
    <property type="match status" value="1"/>
</dbReference>
<protein>
    <submittedName>
        <fullName evidence="3">TlpA family protein disulfide reductase</fullName>
    </submittedName>
</protein>
<dbReference type="PROSITE" id="PS51257">
    <property type="entry name" value="PROKAR_LIPOPROTEIN"/>
    <property type="match status" value="1"/>
</dbReference>
<dbReference type="EMBL" id="JAKVTV010000003">
    <property type="protein sequence ID" value="MCH4823386.1"/>
    <property type="molecule type" value="Genomic_DNA"/>
</dbReference>